<dbReference type="HOGENOM" id="CLU_2168032_0_0_5"/>
<protein>
    <submittedName>
        <fullName evidence="1">Uncharacterized protein</fullName>
    </submittedName>
</protein>
<dbReference type="EMBL" id="CP001029">
    <property type="protein sequence ID" value="ACB80022.1"/>
    <property type="molecule type" value="Genomic_DNA"/>
</dbReference>
<accession>B1ZJB7</accession>
<dbReference type="RefSeq" id="WP_012453768.1">
    <property type="nucleotide sequence ID" value="NC_010725.1"/>
</dbReference>
<dbReference type="Proteomes" id="UP000007136">
    <property type="component" value="Chromosome"/>
</dbReference>
<name>B1ZJB7_METPB</name>
<gene>
    <name evidence="1" type="ordered locus">Mpop_1859</name>
</gene>
<organism evidence="1 2">
    <name type="scientific">Methylorubrum populi (strain ATCC BAA-705 / NCIMB 13946 / BJ001)</name>
    <name type="common">Methylobacterium populi</name>
    <dbReference type="NCBI Taxonomy" id="441620"/>
    <lineage>
        <taxon>Bacteria</taxon>
        <taxon>Pseudomonadati</taxon>
        <taxon>Pseudomonadota</taxon>
        <taxon>Alphaproteobacteria</taxon>
        <taxon>Hyphomicrobiales</taxon>
        <taxon>Methylobacteriaceae</taxon>
        <taxon>Methylorubrum</taxon>
    </lineage>
</organism>
<reference evidence="1" key="1">
    <citation type="submission" date="2008-04" db="EMBL/GenBank/DDBJ databases">
        <title>Complete sequence of chromosome of Methylobacterium populi BJ001.</title>
        <authorList>
            <consortium name="US DOE Joint Genome Institute"/>
            <person name="Copeland A."/>
            <person name="Lucas S."/>
            <person name="Lapidus A."/>
            <person name="Glavina del Rio T."/>
            <person name="Dalin E."/>
            <person name="Tice H."/>
            <person name="Bruce D."/>
            <person name="Goodwin L."/>
            <person name="Pitluck S."/>
            <person name="Chertkov O."/>
            <person name="Brettin T."/>
            <person name="Detter J.C."/>
            <person name="Han C."/>
            <person name="Kuske C.R."/>
            <person name="Schmutz J."/>
            <person name="Larimer F."/>
            <person name="Land M."/>
            <person name="Hauser L."/>
            <person name="Kyrpides N."/>
            <person name="Mikhailova N."/>
            <person name="Marx C."/>
            <person name="Richardson P."/>
        </authorList>
    </citation>
    <scope>NUCLEOTIDE SEQUENCE [LARGE SCALE GENOMIC DNA]</scope>
    <source>
        <strain evidence="1">BJ001</strain>
    </source>
</reference>
<dbReference type="AlphaFoldDB" id="B1ZJB7"/>
<evidence type="ECO:0000313" key="2">
    <source>
        <dbReference type="Proteomes" id="UP000007136"/>
    </source>
</evidence>
<dbReference type="STRING" id="441620.Mpop_1859"/>
<dbReference type="OrthoDB" id="9131206at2"/>
<proteinExistence type="predicted"/>
<sequence length="110" mass="12250">MARKRLVYFHQDIELTGVANVRLTEIAASQDGRFETLEEALNLSAPRARAGKAKRSDFAWLPVTRHVRVVDTSAPHVCDFRCQGATPGGECRCECRGRNHGLRYAPRNAA</sequence>
<dbReference type="KEGG" id="mpo:Mpop_1859"/>
<evidence type="ECO:0000313" key="1">
    <source>
        <dbReference type="EMBL" id="ACB80022.1"/>
    </source>
</evidence>